<evidence type="ECO:0000256" key="1">
    <source>
        <dbReference type="ARBA" id="ARBA00022737"/>
    </source>
</evidence>
<dbReference type="InterPro" id="IPR052065">
    <property type="entry name" value="Compl_asym_regulator"/>
</dbReference>
<dbReference type="RefSeq" id="XP_065658060.1">
    <property type="nucleotide sequence ID" value="XM_065801988.1"/>
</dbReference>
<keyword evidence="4" id="KW-1185">Reference proteome</keyword>
<keyword evidence="1" id="KW-0677">Repeat</keyword>
<sequence>MASPNTQKVSPNSSWTTWSSYSDCSASCDSGTSSRSRICYSPANNLPTQGCIGINVEVQTCNEGICPKSCNVNTNITCSNINQPVILDDMSQTMQDIYDKMSWWSWAVTTSLFKSCNPADYNYTLLKLNDYISFVTATMDNIFLYLNGLHGNLGIHALVHVMGGILLGKDYKACNTQSCSNVLCNVLKNRDCSTVSKSALDPPKFLNVSSVNNVISEVSVWPFLITDELFKSCNLDTLVDQLNNLNKQMAMAYSARNNTLAHLEQIQNLIVCTANSFVPSLYDMCLDAAQQDTVLNAIVNRLTLYAQHYQTAIDACKSCGFACSIINSFIQVFFKSGV</sequence>
<dbReference type="GeneID" id="136082576"/>
<evidence type="ECO:0000256" key="3">
    <source>
        <dbReference type="SAM" id="MobiDB-lite"/>
    </source>
</evidence>
<name>A0ABM4C8W2_HYDVU</name>
<protein>
    <submittedName>
        <fullName evidence="5">Uncharacterized protein LOC136082576</fullName>
    </submittedName>
</protein>
<dbReference type="Gene3D" id="2.20.100.10">
    <property type="entry name" value="Thrombospondin type-1 (TSP1) repeat"/>
    <property type="match status" value="1"/>
</dbReference>
<dbReference type="PROSITE" id="PS50092">
    <property type="entry name" value="TSP1"/>
    <property type="match status" value="1"/>
</dbReference>
<feature type="compositionally biased region" description="Low complexity" evidence="3">
    <location>
        <begin position="19"/>
        <end position="30"/>
    </location>
</feature>
<dbReference type="Pfam" id="PF00090">
    <property type="entry name" value="TSP_1"/>
    <property type="match status" value="1"/>
</dbReference>
<keyword evidence="2" id="KW-1015">Disulfide bond</keyword>
<feature type="compositionally biased region" description="Polar residues" evidence="3">
    <location>
        <begin position="1"/>
        <end position="18"/>
    </location>
</feature>
<gene>
    <name evidence="5" type="primary">LOC136082576</name>
</gene>
<proteinExistence type="predicted"/>
<evidence type="ECO:0000313" key="5">
    <source>
        <dbReference type="RefSeq" id="XP_065658060.1"/>
    </source>
</evidence>
<reference evidence="5" key="1">
    <citation type="submission" date="2025-08" db="UniProtKB">
        <authorList>
            <consortium name="RefSeq"/>
        </authorList>
    </citation>
    <scope>IDENTIFICATION</scope>
</reference>
<dbReference type="InterPro" id="IPR000884">
    <property type="entry name" value="TSP1_rpt"/>
</dbReference>
<evidence type="ECO:0000313" key="4">
    <source>
        <dbReference type="Proteomes" id="UP001652625"/>
    </source>
</evidence>
<dbReference type="Proteomes" id="UP001652625">
    <property type="component" value="Chromosome 07"/>
</dbReference>
<dbReference type="SMART" id="SM00209">
    <property type="entry name" value="TSP1"/>
    <property type="match status" value="1"/>
</dbReference>
<dbReference type="PANTHER" id="PTHR22906">
    <property type="entry name" value="PROPERDIN"/>
    <property type="match status" value="1"/>
</dbReference>
<evidence type="ECO:0000256" key="2">
    <source>
        <dbReference type="ARBA" id="ARBA00023157"/>
    </source>
</evidence>
<dbReference type="InterPro" id="IPR036383">
    <property type="entry name" value="TSP1_rpt_sf"/>
</dbReference>
<organism evidence="4 5">
    <name type="scientific">Hydra vulgaris</name>
    <name type="common">Hydra</name>
    <name type="synonym">Hydra attenuata</name>
    <dbReference type="NCBI Taxonomy" id="6087"/>
    <lineage>
        <taxon>Eukaryota</taxon>
        <taxon>Metazoa</taxon>
        <taxon>Cnidaria</taxon>
        <taxon>Hydrozoa</taxon>
        <taxon>Hydroidolina</taxon>
        <taxon>Anthoathecata</taxon>
        <taxon>Aplanulata</taxon>
        <taxon>Hydridae</taxon>
        <taxon>Hydra</taxon>
    </lineage>
</organism>
<accession>A0ABM4C8W2</accession>
<feature type="region of interest" description="Disordered" evidence="3">
    <location>
        <begin position="1"/>
        <end position="30"/>
    </location>
</feature>
<dbReference type="SUPFAM" id="SSF82895">
    <property type="entry name" value="TSP-1 type 1 repeat"/>
    <property type="match status" value="1"/>
</dbReference>